<proteinExistence type="predicted"/>
<name>A0A9E7FKF4_9LILI</name>
<gene>
    <name evidence="3" type="ORF">MUK42_34521</name>
</gene>
<feature type="domain" description="Aspartate/ornithine carbamoyltransferase carbamoyl-P binding" evidence="2">
    <location>
        <begin position="50"/>
        <end position="107"/>
    </location>
</feature>
<accession>A0A9E7FKF4</accession>
<dbReference type="Proteomes" id="UP001055439">
    <property type="component" value="Chromosome 4"/>
</dbReference>
<evidence type="ECO:0000256" key="1">
    <source>
        <dbReference type="ARBA" id="ARBA00022679"/>
    </source>
</evidence>
<evidence type="ECO:0000259" key="2">
    <source>
        <dbReference type="Pfam" id="PF02729"/>
    </source>
</evidence>
<dbReference type="GO" id="GO:0016597">
    <property type="term" value="F:amino acid binding"/>
    <property type="evidence" value="ECO:0007669"/>
    <property type="project" value="InterPro"/>
</dbReference>
<evidence type="ECO:0000313" key="4">
    <source>
        <dbReference type="Proteomes" id="UP001055439"/>
    </source>
</evidence>
<dbReference type="EMBL" id="CP097506">
    <property type="protein sequence ID" value="URD96712.1"/>
    <property type="molecule type" value="Genomic_DNA"/>
</dbReference>
<dbReference type="InterPro" id="IPR006132">
    <property type="entry name" value="Asp/Orn_carbamoyltranf_P-bd"/>
</dbReference>
<reference evidence="3" key="1">
    <citation type="submission" date="2022-05" db="EMBL/GenBank/DDBJ databases">
        <title>The Musa troglodytarum L. genome provides insights into the mechanism of non-climacteric behaviour and enrichment of carotenoids.</title>
        <authorList>
            <person name="Wang J."/>
        </authorList>
    </citation>
    <scope>NUCLEOTIDE SEQUENCE</scope>
    <source>
        <tissue evidence="3">Leaf</tissue>
    </source>
</reference>
<keyword evidence="4" id="KW-1185">Reference proteome</keyword>
<protein>
    <submittedName>
        <fullName evidence="3">Aspartate carbamoyltransferase</fullName>
    </submittedName>
</protein>
<dbReference type="AlphaFoldDB" id="A0A9E7FKF4"/>
<dbReference type="InterPro" id="IPR036901">
    <property type="entry name" value="Asp/Orn_carbamoylTrfase_sf"/>
</dbReference>
<dbReference type="Gene3D" id="3.40.50.1370">
    <property type="entry name" value="Aspartate/ornithine carbamoyltransferase"/>
    <property type="match status" value="1"/>
</dbReference>
<dbReference type="GO" id="GO:0006520">
    <property type="term" value="P:amino acid metabolic process"/>
    <property type="evidence" value="ECO:0007669"/>
    <property type="project" value="InterPro"/>
</dbReference>
<sequence>MIGFQSLRYQNKYNCAECWYVWSREIGLNMVSKDLYTVEVTEANLLSESRQFVTDILNGIFERAIEMDKIEKNSPRSNMLKGYLMATLFYEPSTSTRLSFEPAIKRRQLLQPLFFFINAGMIKDSIQHSQVFYVGKFASSLELHGKNTGNLNEL</sequence>
<dbReference type="Pfam" id="PF02729">
    <property type="entry name" value="OTCace_N"/>
    <property type="match status" value="1"/>
</dbReference>
<evidence type="ECO:0000313" key="3">
    <source>
        <dbReference type="EMBL" id="URD96712.1"/>
    </source>
</evidence>
<dbReference type="SUPFAM" id="SSF53671">
    <property type="entry name" value="Aspartate/ornithine carbamoyltransferase"/>
    <property type="match status" value="1"/>
</dbReference>
<dbReference type="GO" id="GO:0016743">
    <property type="term" value="F:carboxyl- or carbamoyltransferase activity"/>
    <property type="evidence" value="ECO:0007669"/>
    <property type="project" value="InterPro"/>
</dbReference>
<keyword evidence="1" id="KW-0808">Transferase</keyword>
<organism evidence="3 4">
    <name type="scientific">Musa troglodytarum</name>
    <name type="common">fe'i banana</name>
    <dbReference type="NCBI Taxonomy" id="320322"/>
    <lineage>
        <taxon>Eukaryota</taxon>
        <taxon>Viridiplantae</taxon>
        <taxon>Streptophyta</taxon>
        <taxon>Embryophyta</taxon>
        <taxon>Tracheophyta</taxon>
        <taxon>Spermatophyta</taxon>
        <taxon>Magnoliopsida</taxon>
        <taxon>Liliopsida</taxon>
        <taxon>Zingiberales</taxon>
        <taxon>Musaceae</taxon>
        <taxon>Musa</taxon>
    </lineage>
</organism>
<dbReference type="OrthoDB" id="1659768at2759"/>